<evidence type="ECO:0000313" key="2">
    <source>
        <dbReference type="EMBL" id="KNC71345.1"/>
    </source>
</evidence>
<dbReference type="EMBL" id="KQ248980">
    <property type="protein sequence ID" value="KNC71345.1"/>
    <property type="molecule type" value="Genomic_DNA"/>
</dbReference>
<feature type="compositionally biased region" description="Basic and acidic residues" evidence="1">
    <location>
        <begin position="9"/>
        <end position="22"/>
    </location>
</feature>
<evidence type="ECO:0000256" key="1">
    <source>
        <dbReference type="SAM" id="MobiDB-lite"/>
    </source>
</evidence>
<dbReference type="AlphaFoldDB" id="A0A0L0F3N8"/>
<organism evidence="2 3">
    <name type="scientific">Sphaeroforma arctica JP610</name>
    <dbReference type="NCBI Taxonomy" id="667725"/>
    <lineage>
        <taxon>Eukaryota</taxon>
        <taxon>Ichthyosporea</taxon>
        <taxon>Ichthyophonida</taxon>
        <taxon>Sphaeroforma</taxon>
    </lineage>
</organism>
<accession>A0A0L0F3N8</accession>
<evidence type="ECO:0000313" key="3">
    <source>
        <dbReference type="Proteomes" id="UP000054560"/>
    </source>
</evidence>
<reference evidence="2 3" key="1">
    <citation type="submission" date="2011-02" db="EMBL/GenBank/DDBJ databases">
        <title>The Genome Sequence of Sphaeroforma arctica JP610.</title>
        <authorList>
            <consortium name="The Broad Institute Genome Sequencing Platform"/>
            <person name="Russ C."/>
            <person name="Cuomo C."/>
            <person name="Young S.K."/>
            <person name="Zeng Q."/>
            <person name="Gargeya S."/>
            <person name="Alvarado L."/>
            <person name="Berlin A."/>
            <person name="Chapman S.B."/>
            <person name="Chen Z."/>
            <person name="Freedman E."/>
            <person name="Gellesch M."/>
            <person name="Goldberg J."/>
            <person name="Griggs A."/>
            <person name="Gujja S."/>
            <person name="Heilman E."/>
            <person name="Heiman D."/>
            <person name="Howarth C."/>
            <person name="Mehta T."/>
            <person name="Neiman D."/>
            <person name="Pearson M."/>
            <person name="Roberts A."/>
            <person name="Saif S."/>
            <person name="Shea T."/>
            <person name="Shenoy N."/>
            <person name="Sisk P."/>
            <person name="Stolte C."/>
            <person name="Sykes S."/>
            <person name="White J."/>
            <person name="Yandava C."/>
            <person name="Burger G."/>
            <person name="Gray M.W."/>
            <person name="Holland P.W.H."/>
            <person name="King N."/>
            <person name="Lang F.B.F."/>
            <person name="Roger A.J."/>
            <person name="Ruiz-Trillo I."/>
            <person name="Haas B."/>
            <person name="Nusbaum C."/>
            <person name="Birren B."/>
        </authorList>
    </citation>
    <scope>NUCLEOTIDE SEQUENCE [LARGE SCALE GENOMIC DNA]</scope>
    <source>
        <strain evidence="2 3">JP610</strain>
    </source>
</reference>
<feature type="non-terminal residue" evidence="2">
    <location>
        <position position="86"/>
    </location>
</feature>
<protein>
    <submittedName>
        <fullName evidence="2">Uncharacterized protein</fullName>
    </submittedName>
</protein>
<dbReference type="GeneID" id="25916621"/>
<proteinExistence type="predicted"/>
<feature type="region of interest" description="Disordered" evidence="1">
    <location>
        <begin position="1"/>
        <end position="22"/>
    </location>
</feature>
<keyword evidence="3" id="KW-1185">Reference proteome</keyword>
<sequence length="86" mass="9845">MHTSYVPPSDEKGKAVREERRPDDGLLCCCASESVTLTVRPLPLFIVRCTHSVVMAQTYVEQRRVSQNDTTMKIQTYVDQRQDSQN</sequence>
<gene>
    <name evidence="2" type="ORF">SARC_16117</name>
</gene>
<dbReference type="RefSeq" id="XP_014145247.1">
    <property type="nucleotide sequence ID" value="XM_014289772.1"/>
</dbReference>
<dbReference type="Proteomes" id="UP000054560">
    <property type="component" value="Unassembled WGS sequence"/>
</dbReference>
<name>A0A0L0F3N8_9EUKA</name>